<keyword evidence="3" id="KW-1185">Reference proteome</keyword>
<dbReference type="AlphaFoldDB" id="A0A0R3T6Q2"/>
<dbReference type="STRING" id="102285.A0A0R3T6Q2"/>
<proteinExistence type="predicted"/>
<feature type="coiled-coil region" evidence="1">
    <location>
        <begin position="127"/>
        <end position="161"/>
    </location>
</feature>
<reference evidence="2 3" key="2">
    <citation type="submission" date="2018-11" db="EMBL/GenBank/DDBJ databases">
        <authorList>
            <consortium name="Pathogen Informatics"/>
        </authorList>
    </citation>
    <scope>NUCLEOTIDE SEQUENCE [LARGE SCALE GENOMIC DNA]</scope>
</reference>
<organism evidence="4">
    <name type="scientific">Rodentolepis nana</name>
    <name type="common">Dwarf tapeworm</name>
    <name type="synonym">Hymenolepis nana</name>
    <dbReference type="NCBI Taxonomy" id="102285"/>
    <lineage>
        <taxon>Eukaryota</taxon>
        <taxon>Metazoa</taxon>
        <taxon>Spiralia</taxon>
        <taxon>Lophotrochozoa</taxon>
        <taxon>Platyhelminthes</taxon>
        <taxon>Cestoda</taxon>
        <taxon>Eucestoda</taxon>
        <taxon>Cyclophyllidea</taxon>
        <taxon>Hymenolepididae</taxon>
        <taxon>Rodentolepis</taxon>
    </lineage>
</organism>
<dbReference type="OrthoDB" id="6255852at2759"/>
<keyword evidence="1" id="KW-0175">Coiled coil</keyword>
<feature type="coiled-coil region" evidence="1">
    <location>
        <begin position="190"/>
        <end position="224"/>
    </location>
</feature>
<feature type="coiled-coil region" evidence="1">
    <location>
        <begin position="33"/>
        <end position="60"/>
    </location>
</feature>
<dbReference type="EMBL" id="UZAE01001420">
    <property type="protein sequence ID" value="VDN98598.1"/>
    <property type="molecule type" value="Genomic_DNA"/>
</dbReference>
<feature type="coiled-coil region" evidence="1">
    <location>
        <begin position="248"/>
        <end position="282"/>
    </location>
</feature>
<sequence length="284" mass="32324">MYCLPLRKNSNAYEDEKKLSSSSDESLQYDKVLASKELKIDQLEAEVLKLKDELGQRDRVYDEKVLQLSSQLSEVLGNIEIHAKALRDSTMMTKTSSDAEGDGNLLDSLQHELKGYRVQSQQYARTICALEQRLLELTREAREAQAEVIRLRSENKLNEKDLFSQGVQTEADTRMITKSALNRHDKRCELIELRNEVDALSTLRADLSKEIQQLQAEKMIAEAKATDIASTSTEKAKEEETEAAFEINEELQSQLNVAKRQIDELTDTVKKLKSQLADKEKALM</sequence>
<evidence type="ECO:0000313" key="4">
    <source>
        <dbReference type="WBParaSite" id="HNAJ_0000274001-mRNA-1"/>
    </source>
</evidence>
<evidence type="ECO:0000313" key="2">
    <source>
        <dbReference type="EMBL" id="VDN98598.1"/>
    </source>
</evidence>
<name>A0A0R3T6Q2_RODNA</name>
<evidence type="ECO:0000256" key="1">
    <source>
        <dbReference type="SAM" id="Coils"/>
    </source>
</evidence>
<dbReference type="Proteomes" id="UP000278807">
    <property type="component" value="Unassembled WGS sequence"/>
</dbReference>
<reference evidence="4" key="1">
    <citation type="submission" date="2017-02" db="UniProtKB">
        <authorList>
            <consortium name="WormBaseParasite"/>
        </authorList>
    </citation>
    <scope>IDENTIFICATION</scope>
</reference>
<gene>
    <name evidence="2" type="ORF">HNAJ_LOCUS2739</name>
</gene>
<protein>
    <submittedName>
        <fullName evidence="4">RING-type E3 ubiquitin transferase</fullName>
    </submittedName>
</protein>
<accession>A0A0R3T6Q2</accession>
<evidence type="ECO:0000313" key="3">
    <source>
        <dbReference type="Proteomes" id="UP000278807"/>
    </source>
</evidence>
<dbReference type="WBParaSite" id="HNAJ_0000274001-mRNA-1">
    <property type="protein sequence ID" value="HNAJ_0000274001-mRNA-1"/>
    <property type="gene ID" value="HNAJ_0000274001"/>
</dbReference>